<keyword evidence="3" id="KW-0378">Hydrolase</keyword>
<feature type="chain" id="PRO_5045520524" evidence="1">
    <location>
        <begin position="36"/>
        <end position="323"/>
    </location>
</feature>
<comment type="caution">
    <text evidence="3">The sequence shown here is derived from an EMBL/GenBank/DDBJ whole genome shotgun (WGS) entry which is preliminary data.</text>
</comment>
<evidence type="ECO:0000313" key="4">
    <source>
        <dbReference type="Proteomes" id="UP000664628"/>
    </source>
</evidence>
<reference evidence="3 4" key="1">
    <citation type="submission" date="2021-03" db="EMBL/GenBank/DDBJ databases">
        <title>Fibrella sp. HMF5405 genome sequencing and assembly.</title>
        <authorList>
            <person name="Kang H."/>
            <person name="Kim H."/>
            <person name="Bae S."/>
            <person name="Joh K."/>
        </authorList>
    </citation>
    <scope>NUCLEOTIDE SEQUENCE [LARGE SCALE GENOMIC DNA]</scope>
    <source>
        <strain evidence="3 4">HMF5405</strain>
    </source>
</reference>
<dbReference type="EMBL" id="JAFMYW010000004">
    <property type="protein sequence ID" value="MBO0949781.1"/>
    <property type="molecule type" value="Genomic_DNA"/>
</dbReference>
<dbReference type="InterPro" id="IPR013830">
    <property type="entry name" value="SGNH_hydro"/>
</dbReference>
<dbReference type="GO" id="GO:0016787">
    <property type="term" value="F:hydrolase activity"/>
    <property type="evidence" value="ECO:0007669"/>
    <property type="project" value="UniProtKB-KW"/>
</dbReference>
<gene>
    <name evidence="3" type="ORF">J2I46_14385</name>
</gene>
<dbReference type="InterPro" id="IPR036514">
    <property type="entry name" value="SGNH_hydro_sf"/>
</dbReference>
<sequence>MNISSHVHRRHPAPSACRLLLYALLAALISVASKAQSPFPDSVRRVVFLGNSITYAGTYVTYVDAYLSTRYPQQGVEFINVGLPSETVSGLSEEGHAGGKFPRPDLHERLERVLTLTKPDLVLASYGMNDGIYLPFDEGRFQQFKDGINWLHSEVVKTGAQIIHLTPPVFDELRGHKSGYAAVLDRYSDWLINQKTAQNWSVIDVHYPMKRYLEAHRKVDSTFALADDGVHPGEVGHWLMARSVLLGLGQKAVANAPTIQSAMTAIPNSAHLLKLISERQFLMKDAWLTATGHKRPGMKIGIPLEEAREKAALLESQIKELMR</sequence>
<protein>
    <submittedName>
        <fullName evidence="3">SGNH/GDSL hydrolase family protein</fullName>
    </submittedName>
</protein>
<dbReference type="RefSeq" id="WP_207329745.1">
    <property type="nucleotide sequence ID" value="NZ_JAFMYW010000004.1"/>
</dbReference>
<feature type="signal peptide" evidence="1">
    <location>
        <begin position="1"/>
        <end position="35"/>
    </location>
</feature>
<dbReference type="PANTHER" id="PTHR30383">
    <property type="entry name" value="THIOESTERASE 1/PROTEASE 1/LYSOPHOSPHOLIPASE L1"/>
    <property type="match status" value="1"/>
</dbReference>
<evidence type="ECO:0000259" key="2">
    <source>
        <dbReference type="Pfam" id="PF13472"/>
    </source>
</evidence>
<dbReference type="SUPFAM" id="SSF52266">
    <property type="entry name" value="SGNH hydrolase"/>
    <property type="match status" value="1"/>
</dbReference>
<keyword evidence="4" id="KW-1185">Reference proteome</keyword>
<evidence type="ECO:0000313" key="3">
    <source>
        <dbReference type="EMBL" id="MBO0949781.1"/>
    </source>
</evidence>
<evidence type="ECO:0000256" key="1">
    <source>
        <dbReference type="SAM" id="SignalP"/>
    </source>
</evidence>
<keyword evidence="1" id="KW-0732">Signal</keyword>
<dbReference type="Pfam" id="PF13472">
    <property type="entry name" value="Lipase_GDSL_2"/>
    <property type="match status" value="1"/>
</dbReference>
<proteinExistence type="predicted"/>
<accession>A0ABS3JID5</accession>
<name>A0ABS3JID5_9BACT</name>
<feature type="domain" description="SGNH hydrolase-type esterase" evidence="2">
    <location>
        <begin position="48"/>
        <end position="238"/>
    </location>
</feature>
<dbReference type="PANTHER" id="PTHR30383:SF5">
    <property type="entry name" value="SGNH HYDROLASE-TYPE ESTERASE DOMAIN-CONTAINING PROTEIN"/>
    <property type="match status" value="1"/>
</dbReference>
<dbReference type="Gene3D" id="3.40.50.1110">
    <property type="entry name" value="SGNH hydrolase"/>
    <property type="match status" value="1"/>
</dbReference>
<dbReference type="InterPro" id="IPR051532">
    <property type="entry name" value="Ester_Hydrolysis_Enzymes"/>
</dbReference>
<organism evidence="3 4">
    <name type="scientific">Fibrella forsythiae</name>
    <dbReference type="NCBI Taxonomy" id="2817061"/>
    <lineage>
        <taxon>Bacteria</taxon>
        <taxon>Pseudomonadati</taxon>
        <taxon>Bacteroidota</taxon>
        <taxon>Cytophagia</taxon>
        <taxon>Cytophagales</taxon>
        <taxon>Spirosomataceae</taxon>
        <taxon>Fibrella</taxon>
    </lineage>
</organism>
<dbReference type="Proteomes" id="UP000664628">
    <property type="component" value="Unassembled WGS sequence"/>
</dbReference>
<dbReference type="CDD" id="cd01834">
    <property type="entry name" value="SGNH_hydrolase_like_2"/>
    <property type="match status" value="1"/>
</dbReference>